<accession>A0A4S8LT86</accession>
<keyword evidence="1" id="KW-0812">Transmembrane</keyword>
<name>A0A4S8LT86_DENBC</name>
<reference evidence="2 3" key="1">
    <citation type="journal article" date="2019" name="Nat. Ecol. Evol.">
        <title>Megaphylogeny resolves global patterns of mushroom evolution.</title>
        <authorList>
            <person name="Varga T."/>
            <person name="Krizsan K."/>
            <person name="Foldi C."/>
            <person name="Dima B."/>
            <person name="Sanchez-Garcia M."/>
            <person name="Sanchez-Ramirez S."/>
            <person name="Szollosi G.J."/>
            <person name="Szarkandi J.G."/>
            <person name="Papp V."/>
            <person name="Albert L."/>
            <person name="Andreopoulos W."/>
            <person name="Angelini C."/>
            <person name="Antonin V."/>
            <person name="Barry K.W."/>
            <person name="Bougher N.L."/>
            <person name="Buchanan P."/>
            <person name="Buyck B."/>
            <person name="Bense V."/>
            <person name="Catcheside P."/>
            <person name="Chovatia M."/>
            <person name="Cooper J."/>
            <person name="Damon W."/>
            <person name="Desjardin D."/>
            <person name="Finy P."/>
            <person name="Geml J."/>
            <person name="Haridas S."/>
            <person name="Hughes K."/>
            <person name="Justo A."/>
            <person name="Karasinski D."/>
            <person name="Kautmanova I."/>
            <person name="Kiss B."/>
            <person name="Kocsube S."/>
            <person name="Kotiranta H."/>
            <person name="LaButti K.M."/>
            <person name="Lechner B.E."/>
            <person name="Liimatainen K."/>
            <person name="Lipzen A."/>
            <person name="Lukacs Z."/>
            <person name="Mihaltcheva S."/>
            <person name="Morgado L.N."/>
            <person name="Niskanen T."/>
            <person name="Noordeloos M.E."/>
            <person name="Ohm R.A."/>
            <person name="Ortiz-Santana B."/>
            <person name="Ovrebo C."/>
            <person name="Racz N."/>
            <person name="Riley R."/>
            <person name="Savchenko A."/>
            <person name="Shiryaev A."/>
            <person name="Soop K."/>
            <person name="Spirin V."/>
            <person name="Szebenyi C."/>
            <person name="Tomsovsky M."/>
            <person name="Tulloss R.E."/>
            <person name="Uehling J."/>
            <person name="Grigoriev I.V."/>
            <person name="Vagvolgyi C."/>
            <person name="Papp T."/>
            <person name="Martin F.M."/>
            <person name="Miettinen O."/>
            <person name="Hibbett D.S."/>
            <person name="Nagy L.G."/>
        </authorList>
    </citation>
    <scope>NUCLEOTIDE SEQUENCE [LARGE SCALE GENOMIC DNA]</scope>
    <source>
        <strain evidence="2 3">CBS 962.96</strain>
    </source>
</reference>
<gene>
    <name evidence="2" type="ORF">K435DRAFT_800388</name>
</gene>
<feature type="transmembrane region" description="Helical" evidence="1">
    <location>
        <begin position="204"/>
        <end position="227"/>
    </location>
</feature>
<organism evidence="2 3">
    <name type="scientific">Dendrothele bispora (strain CBS 962.96)</name>
    <dbReference type="NCBI Taxonomy" id="1314807"/>
    <lineage>
        <taxon>Eukaryota</taxon>
        <taxon>Fungi</taxon>
        <taxon>Dikarya</taxon>
        <taxon>Basidiomycota</taxon>
        <taxon>Agaricomycotina</taxon>
        <taxon>Agaricomycetes</taxon>
        <taxon>Agaricomycetidae</taxon>
        <taxon>Agaricales</taxon>
        <taxon>Agaricales incertae sedis</taxon>
        <taxon>Dendrothele</taxon>
    </lineage>
</organism>
<proteinExistence type="predicted"/>
<dbReference type="Proteomes" id="UP000297245">
    <property type="component" value="Unassembled WGS sequence"/>
</dbReference>
<dbReference type="OrthoDB" id="3039972at2759"/>
<keyword evidence="1" id="KW-0472">Membrane</keyword>
<evidence type="ECO:0000256" key="1">
    <source>
        <dbReference type="SAM" id="Phobius"/>
    </source>
</evidence>
<protein>
    <submittedName>
        <fullName evidence="2">Uncharacterized protein</fullName>
    </submittedName>
</protein>
<keyword evidence="3" id="KW-1185">Reference proteome</keyword>
<evidence type="ECO:0000313" key="3">
    <source>
        <dbReference type="Proteomes" id="UP000297245"/>
    </source>
</evidence>
<dbReference type="EMBL" id="ML179275">
    <property type="protein sequence ID" value="THU92551.1"/>
    <property type="molecule type" value="Genomic_DNA"/>
</dbReference>
<feature type="transmembrane region" description="Helical" evidence="1">
    <location>
        <begin position="239"/>
        <end position="258"/>
    </location>
</feature>
<feature type="transmembrane region" description="Helical" evidence="1">
    <location>
        <begin position="89"/>
        <end position="117"/>
    </location>
</feature>
<keyword evidence="1" id="KW-1133">Transmembrane helix</keyword>
<dbReference type="AlphaFoldDB" id="A0A4S8LT86"/>
<feature type="transmembrane region" description="Helical" evidence="1">
    <location>
        <begin position="162"/>
        <end position="184"/>
    </location>
</feature>
<evidence type="ECO:0000313" key="2">
    <source>
        <dbReference type="EMBL" id="THU92551.1"/>
    </source>
</evidence>
<feature type="transmembrane region" description="Helical" evidence="1">
    <location>
        <begin position="129"/>
        <end position="150"/>
    </location>
</feature>
<sequence length="287" mass="31801">MKKDLDPTRTRMVGGYRFFDGLQTPFVSSSSGPICTGSGFLDPYSYSQPAAVTTHQTCAFHYSDVFASFSVAFIAIYGSKYQILLQDGFFAQCSGISAIKSFLYLSVNIIADIVLIHRCYKIWGANKKIIVLPMFISIINNVLGGGLGSYRIEILGEYASRSFVTVNFLANLAIPSLIAGRIWWIGYQVSKSLPTRKFNLTRHIMAVCLESGIMHPLALIPALVIIFSPPNSLSSNIDFIPILIQVVGIAPTFIIDTIHMNEQNGHEDQTVLSMWEANHNIDEYAQK</sequence>
<feature type="transmembrane region" description="Helical" evidence="1">
    <location>
        <begin position="65"/>
        <end position="83"/>
    </location>
</feature>